<accession>A0A4U9W6G2</accession>
<evidence type="ECO:0008006" key="2">
    <source>
        <dbReference type="Google" id="ProtNLM"/>
    </source>
</evidence>
<protein>
    <recommendedName>
        <fullName evidence="2">Alcohol dehydrogenase</fullName>
    </recommendedName>
</protein>
<organism evidence="1">
    <name type="scientific">Serratia fonticola</name>
    <dbReference type="NCBI Taxonomy" id="47917"/>
    <lineage>
        <taxon>Bacteria</taxon>
        <taxon>Pseudomonadati</taxon>
        <taxon>Pseudomonadota</taxon>
        <taxon>Gammaproteobacteria</taxon>
        <taxon>Enterobacterales</taxon>
        <taxon>Yersiniaceae</taxon>
        <taxon>Serratia</taxon>
    </lineage>
</organism>
<sequence length="92" mass="10439">MADTMQRWTMNAVGREHLQLTESAIPEPGPHQVRVKVNAVALNYRDKMVIEGTMPLDLPLPFYPCLGYGWGGRRGGKRQHAFSPWRSGDLYL</sequence>
<dbReference type="AlphaFoldDB" id="A0A4U9W6G2"/>
<dbReference type="EMBL" id="CABEEZ010000133">
    <property type="protein sequence ID" value="VTR54359.1"/>
    <property type="molecule type" value="Genomic_DNA"/>
</dbReference>
<dbReference type="SUPFAM" id="SSF50129">
    <property type="entry name" value="GroES-like"/>
    <property type="match status" value="1"/>
</dbReference>
<proteinExistence type="predicted"/>
<name>A0A4U9W6G2_SERFO</name>
<gene>
    <name evidence="1" type="ORF">NCTC12965_06712</name>
</gene>
<evidence type="ECO:0000313" key="1">
    <source>
        <dbReference type="EMBL" id="VTR54359.1"/>
    </source>
</evidence>
<dbReference type="Gene3D" id="3.90.180.10">
    <property type="entry name" value="Medium-chain alcohol dehydrogenases, catalytic domain"/>
    <property type="match status" value="1"/>
</dbReference>
<dbReference type="InterPro" id="IPR011032">
    <property type="entry name" value="GroES-like_sf"/>
</dbReference>
<reference evidence="1" key="1">
    <citation type="submission" date="2019-05" db="EMBL/GenBank/DDBJ databases">
        <authorList>
            <consortium name="Pathogen Informatics"/>
        </authorList>
    </citation>
    <scope>NUCLEOTIDE SEQUENCE [LARGE SCALE GENOMIC DNA]</scope>
    <source>
        <strain evidence="1">NCTC12965</strain>
    </source>
</reference>